<evidence type="ECO:0000256" key="5">
    <source>
        <dbReference type="ARBA" id="ARBA00022771"/>
    </source>
</evidence>
<keyword evidence="8" id="KW-0804">Transcription</keyword>
<dbReference type="PROSITE" id="PS00028">
    <property type="entry name" value="ZINC_FINGER_C2H2_1"/>
    <property type="match status" value="1"/>
</dbReference>
<keyword evidence="14" id="KW-1185">Reference proteome</keyword>
<dbReference type="Gene3D" id="3.30.40.10">
    <property type="entry name" value="Zinc/RING finger domain, C3HC4 (zinc finger)"/>
    <property type="match status" value="1"/>
</dbReference>
<dbReference type="InterPro" id="IPR013083">
    <property type="entry name" value="Znf_RING/FYVE/PHD"/>
</dbReference>
<dbReference type="GO" id="GO:0008270">
    <property type="term" value="F:zinc ion binding"/>
    <property type="evidence" value="ECO:0007669"/>
    <property type="project" value="UniProtKB-KW"/>
</dbReference>
<proteinExistence type="inferred from homology"/>
<evidence type="ECO:0000256" key="10">
    <source>
        <dbReference type="ARBA" id="ARBA00023242"/>
    </source>
</evidence>
<reference evidence="13 14" key="1">
    <citation type="submission" date="2024-05" db="EMBL/GenBank/DDBJ databases">
        <title>Culex pipiens pipiens assembly and annotation.</title>
        <authorList>
            <person name="Alout H."/>
            <person name="Durand T."/>
        </authorList>
    </citation>
    <scope>NUCLEOTIDE SEQUENCE [LARGE SCALE GENOMIC DNA]</scope>
    <source>
        <strain evidence="13">HA-2024</strain>
        <tissue evidence="13">Whole body</tissue>
    </source>
</reference>
<evidence type="ECO:0000256" key="9">
    <source>
        <dbReference type="ARBA" id="ARBA00023204"/>
    </source>
</evidence>
<evidence type="ECO:0000256" key="2">
    <source>
        <dbReference type="ARBA" id="ARBA00006092"/>
    </source>
</evidence>
<dbReference type="InterPro" id="IPR012170">
    <property type="entry name" value="TFIIH_SSL1/p44"/>
</dbReference>
<evidence type="ECO:0000256" key="3">
    <source>
        <dbReference type="ARBA" id="ARBA00022723"/>
    </source>
</evidence>
<evidence type="ECO:0000256" key="1">
    <source>
        <dbReference type="ARBA" id="ARBA00004123"/>
    </source>
</evidence>
<dbReference type="GO" id="GO:0032991">
    <property type="term" value="C:protein-containing complex"/>
    <property type="evidence" value="ECO:0007669"/>
    <property type="project" value="UniProtKB-ARBA"/>
</dbReference>
<evidence type="ECO:0000256" key="7">
    <source>
        <dbReference type="ARBA" id="ARBA00023015"/>
    </source>
</evidence>
<feature type="zinc finger region" description="C4-type" evidence="11">
    <location>
        <begin position="322"/>
        <end position="339"/>
    </location>
</feature>
<feature type="non-terminal residue" evidence="13">
    <location>
        <position position="441"/>
    </location>
</feature>
<evidence type="ECO:0000256" key="6">
    <source>
        <dbReference type="ARBA" id="ARBA00022833"/>
    </source>
</evidence>
<dbReference type="PIRSF" id="PIRSF015919">
    <property type="entry name" value="TFIIH_SSL1"/>
    <property type="match status" value="1"/>
</dbReference>
<dbReference type="PANTHER" id="PTHR12695">
    <property type="entry name" value="GENERAL TRANSCRIPTION FACTOR IIH SUBUNIT 2"/>
    <property type="match status" value="1"/>
</dbReference>
<evidence type="ECO:0000313" key="13">
    <source>
        <dbReference type="EMBL" id="KAL1398029.1"/>
    </source>
</evidence>
<dbReference type="SUPFAM" id="SSF57889">
    <property type="entry name" value="Cysteine-rich domain"/>
    <property type="match status" value="1"/>
</dbReference>
<keyword evidence="9" id="KW-0234">DNA repair</keyword>
<dbReference type="InterPro" id="IPR013087">
    <property type="entry name" value="Znf_C2H2_type"/>
</dbReference>
<dbReference type="SMART" id="SM01047">
    <property type="entry name" value="C1_4"/>
    <property type="match status" value="1"/>
</dbReference>
<keyword evidence="3" id="KW-0479">Metal-binding</keyword>
<dbReference type="NCBIfam" id="TIGR00622">
    <property type="entry name" value="ssl1"/>
    <property type="match status" value="1"/>
</dbReference>
<dbReference type="InterPro" id="IPR046349">
    <property type="entry name" value="C1-like_sf"/>
</dbReference>
<sequence length="441" mass="49279">MLTLESETSNFSPKLAICLECFYIDQFQEDTMADDEDPKEYRWETGYEKTWEAIKEDDDGLVEGSIAEIIQKAKRKRQAMKKGFSKLGMMRHLYVILDCSEAMSVPDLKPTRLLCTLKLLEIFIEEFFDQNPISQLGVIAMKAKRAEKITELGGSCRKHIKAVGNLNKLNLTGEPSLQNGLELALKTLKMVPSHASREILVVMGSLTTCDPTDIHITIDALKTEGIRCSVVSLSAEIRVCKFLCTETGGVYGAVLDDSHFKDQLLQHIDPPQAGNQQEFSMIKMGFPHGKTEEGKDPPLTMCMCHIDSTDEPSKLTSGGYHCPQCYSKYCELPVECTACGLTLASAPHLARSYHHLFPVPHYQELPFQQQATNCYGCQKLFGETTDKTIYQCATCRQFFCIDCDIFVHETMHSCVGCTTIPASVQALHARKPVPPPHSMSL</sequence>
<comment type="caution">
    <text evidence="13">The sequence shown here is derived from an EMBL/GenBank/DDBJ whole genome shotgun (WGS) entry which is preliminary data.</text>
</comment>
<keyword evidence="10" id="KW-0539">Nucleus</keyword>
<dbReference type="PANTHER" id="PTHR12695:SF2">
    <property type="entry name" value="GENERAL TRANSCRIPTION FACTOR IIH SUBUNIT 2-RELATED"/>
    <property type="match status" value="1"/>
</dbReference>
<gene>
    <name evidence="13" type="ORF">pipiens_009278</name>
</gene>
<dbReference type="InterPro" id="IPR036465">
    <property type="entry name" value="vWFA_dom_sf"/>
</dbReference>
<dbReference type="EMBL" id="JBEHCU010006050">
    <property type="protein sequence ID" value="KAL1398029.1"/>
    <property type="molecule type" value="Genomic_DNA"/>
</dbReference>
<name>A0ABD1DF22_CULPP</name>
<dbReference type="InterPro" id="IPR004595">
    <property type="entry name" value="TFIIH_C1-like_dom"/>
</dbReference>
<dbReference type="SMART" id="SM00327">
    <property type="entry name" value="VWA"/>
    <property type="match status" value="1"/>
</dbReference>
<dbReference type="GO" id="GO:0006281">
    <property type="term" value="P:DNA repair"/>
    <property type="evidence" value="ECO:0007669"/>
    <property type="project" value="UniProtKB-KW"/>
</dbReference>
<dbReference type="Gene3D" id="3.40.50.410">
    <property type="entry name" value="von Willebrand factor, type A domain"/>
    <property type="match status" value="1"/>
</dbReference>
<dbReference type="InterPro" id="IPR007198">
    <property type="entry name" value="Ssl1-like"/>
</dbReference>
<evidence type="ECO:0000259" key="12">
    <source>
        <dbReference type="PROSITE" id="PS00028"/>
    </source>
</evidence>
<comment type="subcellular location">
    <subcellularLocation>
        <location evidence="1">Nucleus</location>
    </subcellularLocation>
</comment>
<evidence type="ECO:0000256" key="11">
    <source>
        <dbReference type="PIRSR" id="PIRSR015919-1"/>
    </source>
</evidence>
<dbReference type="Proteomes" id="UP001562425">
    <property type="component" value="Unassembled WGS sequence"/>
</dbReference>
<keyword evidence="7" id="KW-0805">Transcription regulation</keyword>
<dbReference type="FunFam" id="3.40.50.410:FF:000015">
    <property type="entry name" value="General transcription factor IIH subunit 2"/>
    <property type="match status" value="1"/>
</dbReference>
<evidence type="ECO:0000313" key="14">
    <source>
        <dbReference type="Proteomes" id="UP001562425"/>
    </source>
</evidence>
<comment type="similarity">
    <text evidence="2">Belongs to the GTF2H2 family.</text>
</comment>
<dbReference type="CDD" id="cd01453">
    <property type="entry name" value="vWA_transcription_factor_IIH_type"/>
    <property type="match status" value="1"/>
</dbReference>
<evidence type="ECO:0000256" key="8">
    <source>
        <dbReference type="ARBA" id="ARBA00023163"/>
    </source>
</evidence>
<dbReference type="Pfam" id="PF04056">
    <property type="entry name" value="Ssl1"/>
    <property type="match status" value="1"/>
</dbReference>
<keyword evidence="6" id="KW-0862">Zinc</keyword>
<dbReference type="InterPro" id="IPR002035">
    <property type="entry name" value="VWF_A"/>
</dbReference>
<feature type="domain" description="C2H2-type" evidence="12">
    <location>
        <begin position="392"/>
        <end position="412"/>
    </location>
</feature>
<dbReference type="SUPFAM" id="SSF53300">
    <property type="entry name" value="vWA-like"/>
    <property type="match status" value="1"/>
</dbReference>
<keyword evidence="5" id="KW-0863">Zinc-finger</keyword>
<evidence type="ECO:0000256" key="4">
    <source>
        <dbReference type="ARBA" id="ARBA00022763"/>
    </source>
</evidence>
<accession>A0ABD1DF22</accession>
<dbReference type="AlphaFoldDB" id="A0ABD1DF22"/>
<organism evidence="13 14">
    <name type="scientific">Culex pipiens pipiens</name>
    <name type="common">Northern house mosquito</name>
    <dbReference type="NCBI Taxonomy" id="38569"/>
    <lineage>
        <taxon>Eukaryota</taxon>
        <taxon>Metazoa</taxon>
        <taxon>Ecdysozoa</taxon>
        <taxon>Arthropoda</taxon>
        <taxon>Hexapoda</taxon>
        <taxon>Insecta</taxon>
        <taxon>Pterygota</taxon>
        <taxon>Neoptera</taxon>
        <taxon>Endopterygota</taxon>
        <taxon>Diptera</taxon>
        <taxon>Nematocera</taxon>
        <taxon>Culicoidea</taxon>
        <taxon>Culicidae</taxon>
        <taxon>Culicinae</taxon>
        <taxon>Culicini</taxon>
        <taxon>Culex</taxon>
        <taxon>Culex</taxon>
    </lineage>
</organism>
<protein>
    <recommendedName>
        <fullName evidence="12">C2H2-type domain-containing protein</fullName>
    </recommendedName>
</protein>
<dbReference type="Pfam" id="PF07975">
    <property type="entry name" value="C1_4"/>
    <property type="match status" value="1"/>
</dbReference>
<keyword evidence="4" id="KW-0227">DNA damage</keyword>
<dbReference type="GO" id="GO:0005634">
    <property type="term" value="C:nucleus"/>
    <property type="evidence" value="ECO:0007669"/>
    <property type="project" value="UniProtKB-SubCell"/>
</dbReference>